<dbReference type="Proteomes" id="UP000677687">
    <property type="component" value="Unassembled WGS sequence"/>
</dbReference>
<gene>
    <name evidence="1" type="ORF">J4415_00130</name>
</gene>
<name>A0A8T4KVT8_9ARCH</name>
<dbReference type="EMBL" id="JAGVWD010000003">
    <property type="protein sequence ID" value="MBS3057020.1"/>
    <property type="molecule type" value="Genomic_DNA"/>
</dbReference>
<reference evidence="1" key="2">
    <citation type="submission" date="2021-05" db="EMBL/GenBank/DDBJ databases">
        <title>Protein family content uncovers lineage relationships and bacterial pathway maintenance mechanisms in DPANN archaea.</title>
        <authorList>
            <person name="Castelle C.J."/>
            <person name="Meheust R."/>
            <person name="Jaffe A.L."/>
            <person name="Seitz K."/>
            <person name="Gong X."/>
            <person name="Baker B.J."/>
            <person name="Banfield J.F."/>
        </authorList>
    </citation>
    <scope>NUCLEOTIDE SEQUENCE</scope>
    <source>
        <strain evidence="1">RIFCSPHIGHO2_01_FULL_AR10_44_11</strain>
    </source>
</reference>
<dbReference type="AlphaFoldDB" id="A0A8T4KVT8"/>
<sequence length="257" mass="29661">MPEKITEEEINSMIETCIKAVNEGKHVTREQRSIFTTMLRRIGKSRGITYPQSRQYFNLFFTPQGMLTLASDLKLVTKPGHRRFLAQTKMLIEIESNLLSLVHVFPQKFRDFIFEQTSGSIEARWNNLSKLSGMNFSKLLALTKRADALADQIAFRRGLGKKEELQKRQARLILLEDKFNELNEQTEQEAGRIVSAIKGRLAAEFAKPDIRERLVSALKGAGSDASKREKEILQKYLKAHNERIVRQKPIRGRIQYR</sequence>
<evidence type="ECO:0000313" key="1">
    <source>
        <dbReference type="EMBL" id="MBS3057020.1"/>
    </source>
</evidence>
<organism evidence="1 2">
    <name type="scientific">Candidatus Iainarchaeum sp</name>
    <dbReference type="NCBI Taxonomy" id="3101447"/>
    <lineage>
        <taxon>Archaea</taxon>
        <taxon>Candidatus Iainarchaeota</taxon>
        <taxon>Candidatus Iainarchaeia</taxon>
        <taxon>Candidatus Iainarchaeales</taxon>
        <taxon>Candidatus Iainarchaeaceae</taxon>
        <taxon>Candidatus Iainarchaeum</taxon>
    </lineage>
</organism>
<comment type="caution">
    <text evidence="1">The sequence shown here is derived from an EMBL/GenBank/DDBJ whole genome shotgun (WGS) entry which is preliminary data.</text>
</comment>
<evidence type="ECO:0000313" key="2">
    <source>
        <dbReference type="Proteomes" id="UP000677687"/>
    </source>
</evidence>
<accession>A0A8T4KVT8</accession>
<protein>
    <submittedName>
        <fullName evidence="1">Uncharacterized protein</fullName>
    </submittedName>
</protein>
<reference evidence="1" key="1">
    <citation type="submission" date="2021-03" db="EMBL/GenBank/DDBJ databases">
        <authorList>
            <person name="Jaffe A."/>
        </authorList>
    </citation>
    <scope>NUCLEOTIDE SEQUENCE</scope>
    <source>
        <strain evidence="1">RIFCSPHIGHO2_01_FULL_AR10_44_11</strain>
    </source>
</reference>
<proteinExistence type="predicted"/>